<dbReference type="OrthoDB" id="10561311at2759"/>
<accession>A0A5B6VTF3</accession>
<protein>
    <submittedName>
        <fullName evidence="2">Uncharacterized protein</fullName>
    </submittedName>
</protein>
<name>A0A5B6VTF3_9ROSI</name>
<gene>
    <name evidence="2" type="ORF">EPI10_022948</name>
</gene>
<comment type="caution">
    <text evidence="2">The sequence shown here is derived from an EMBL/GenBank/DDBJ whole genome shotgun (WGS) entry which is preliminary data.</text>
</comment>
<evidence type="ECO:0000313" key="2">
    <source>
        <dbReference type="EMBL" id="KAA3472470.1"/>
    </source>
</evidence>
<feature type="compositionally biased region" description="Basic and acidic residues" evidence="1">
    <location>
        <begin position="151"/>
        <end position="160"/>
    </location>
</feature>
<organism evidence="2 3">
    <name type="scientific">Gossypium australe</name>
    <dbReference type="NCBI Taxonomy" id="47621"/>
    <lineage>
        <taxon>Eukaryota</taxon>
        <taxon>Viridiplantae</taxon>
        <taxon>Streptophyta</taxon>
        <taxon>Embryophyta</taxon>
        <taxon>Tracheophyta</taxon>
        <taxon>Spermatophyta</taxon>
        <taxon>Magnoliopsida</taxon>
        <taxon>eudicotyledons</taxon>
        <taxon>Gunneridae</taxon>
        <taxon>Pentapetalae</taxon>
        <taxon>rosids</taxon>
        <taxon>malvids</taxon>
        <taxon>Malvales</taxon>
        <taxon>Malvaceae</taxon>
        <taxon>Malvoideae</taxon>
        <taxon>Gossypium</taxon>
    </lineage>
</organism>
<dbReference type="AlphaFoldDB" id="A0A5B6VTF3"/>
<proteinExistence type="predicted"/>
<evidence type="ECO:0000256" key="1">
    <source>
        <dbReference type="SAM" id="MobiDB-lite"/>
    </source>
</evidence>
<evidence type="ECO:0000313" key="3">
    <source>
        <dbReference type="Proteomes" id="UP000325315"/>
    </source>
</evidence>
<feature type="region of interest" description="Disordered" evidence="1">
    <location>
        <begin position="151"/>
        <end position="182"/>
    </location>
</feature>
<keyword evidence="3" id="KW-1185">Reference proteome</keyword>
<reference evidence="3" key="1">
    <citation type="journal article" date="2019" name="Plant Biotechnol. J.">
        <title>Genome sequencing of the Australian wild diploid species Gossypium australe highlights disease resistance and delayed gland morphogenesis.</title>
        <authorList>
            <person name="Cai Y."/>
            <person name="Cai X."/>
            <person name="Wang Q."/>
            <person name="Wang P."/>
            <person name="Zhang Y."/>
            <person name="Cai C."/>
            <person name="Xu Y."/>
            <person name="Wang K."/>
            <person name="Zhou Z."/>
            <person name="Wang C."/>
            <person name="Geng S."/>
            <person name="Li B."/>
            <person name="Dong Q."/>
            <person name="Hou Y."/>
            <person name="Wang H."/>
            <person name="Ai P."/>
            <person name="Liu Z."/>
            <person name="Yi F."/>
            <person name="Sun M."/>
            <person name="An G."/>
            <person name="Cheng J."/>
            <person name="Zhang Y."/>
            <person name="Shi Q."/>
            <person name="Xie Y."/>
            <person name="Shi X."/>
            <person name="Chang Y."/>
            <person name="Huang F."/>
            <person name="Chen Y."/>
            <person name="Hong S."/>
            <person name="Mi L."/>
            <person name="Sun Q."/>
            <person name="Zhang L."/>
            <person name="Zhou B."/>
            <person name="Peng R."/>
            <person name="Zhang X."/>
            <person name="Liu F."/>
        </authorList>
    </citation>
    <scope>NUCLEOTIDE SEQUENCE [LARGE SCALE GENOMIC DNA]</scope>
    <source>
        <strain evidence="3">cv. PA1801</strain>
    </source>
</reference>
<dbReference type="Proteomes" id="UP000325315">
    <property type="component" value="Unassembled WGS sequence"/>
</dbReference>
<dbReference type="EMBL" id="SMMG02000005">
    <property type="protein sequence ID" value="KAA3472470.1"/>
    <property type="molecule type" value="Genomic_DNA"/>
</dbReference>
<sequence length="182" mass="21119">MEYDTSVVTRGVSKFMRIKVLLDVRFPLKRKKTNQHYHFFAFCVAGLDMMKDLSLKAAPRKGGQLVSKWLREEPYSDKRTEMEIDGEKWGRKFGVDVTNNSEFYRGAKSLSQFTRQIRKILFTGENANLKQLEVRGTSEEIEDIPVEFVDEKKRQRHNSERGTSGDQEVFQRGCGRNHIGGH</sequence>